<dbReference type="PANTHER" id="PTHR35333">
    <property type="entry name" value="BETA-LACTAMASE"/>
    <property type="match status" value="1"/>
</dbReference>
<evidence type="ECO:0000313" key="2">
    <source>
        <dbReference type="EMBL" id="QLJ97141.1"/>
    </source>
</evidence>
<dbReference type="PANTHER" id="PTHR35333:SF5">
    <property type="entry name" value="CONSERVED LIPOPROTEIN LPQF-RELATED"/>
    <property type="match status" value="1"/>
</dbReference>
<sequence>MIWDELDARLNALPGTVSAYAGRVDAPPTWTRRPDATHYAASTMKVAVLLALHRATEAGTLDLDAPVEVRNEFDSALPGAPRFACARHYDNDEAVWERESGHVPLRWLAERMIVRSSNLATNLCLRHVGLPAVADAWAIAGARHSVTGRGIEDFAAREAGITNLVTAADLAALLGGLAAGATRPGPLASPAGCTAMLDVLFAQEFREDLAAGLPDGVRVAHKNGWVRGVRHGAGVVYPPDAPPYVLVVCTTGDPAGGEAADDTCRLLADISARVWAARHDLRPAAAGPPAGHDTDR</sequence>
<proteinExistence type="predicted"/>
<dbReference type="InterPro" id="IPR045155">
    <property type="entry name" value="Beta-lactam_cat"/>
</dbReference>
<dbReference type="InterPro" id="IPR000871">
    <property type="entry name" value="Beta-lactam_class-A"/>
</dbReference>
<dbReference type="GO" id="GO:0030655">
    <property type="term" value="P:beta-lactam antibiotic catabolic process"/>
    <property type="evidence" value="ECO:0007669"/>
    <property type="project" value="InterPro"/>
</dbReference>
<organism evidence="2">
    <name type="scientific">Micromonospora carbonacea</name>
    <dbReference type="NCBI Taxonomy" id="47853"/>
    <lineage>
        <taxon>Bacteria</taxon>
        <taxon>Bacillati</taxon>
        <taxon>Actinomycetota</taxon>
        <taxon>Actinomycetes</taxon>
        <taxon>Micromonosporales</taxon>
        <taxon>Micromonosporaceae</taxon>
        <taxon>Micromonospora</taxon>
    </lineage>
</organism>
<evidence type="ECO:0000259" key="1">
    <source>
        <dbReference type="Pfam" id="PF13354"/>
    </source>
</evidence>
<feature type="domain" description="Beta-lactamase class A catalytic" evidence="1">
    <location>
        <begin position="29"/>
        <end position="250"/>
    </location>
</feature>
<dbReference type="Pfam" id="PF13354">
    <property type="entry name" value="Beta-lactamase2"/>
    <property type="match status" value="1"/>
</dbReference>
<dbReference type="EMBL" id="CP058905">
    <property type="protein sequence ID" value="QLJ97141.1"/>
    <property type="molecule type" value="Genomic_DNA"/>
</dbReference>
<accession>A0A7D5Y6X4</accession>
<reference evidence="2" key="1">
    <citation type="submission" date="2020-08" db="EMBL/GenBank/DDBJ databases">
        <title>A bifunctional nitrone conjugated secondary metabolite targeting the ribosome.</title>
        <authorList>
            <person name="Limbrick E.M."/>
            <person name="Graf M."/>
            <person name="Derewacz D.K."/>
            <person name="Nguyen F."/>
            <person name="Spraggins J.M."/>
            <person name="Wieland M."/>
            <person name="Ynigez-Gutierrez A.E."/>
            <person name="Reisman B.J."/>
            <person name="Zinshteyn B."/>
            <person name="McCulloch K."/>
            <person name="Iverson T.M."/>
            <person name="Green R."/>
            <person name="Wilson D.N."/>
            <person name="Bachmann B.O."/>
        </authorList>
    </citation>
    <scope>NUCLEOTIDE SEQUENCE</scope>
    <source>
        <strain evidence="2">Africana</strain>
    </source>
</reference>
<dbReference type="AlphaFoldDB" id="A0A7D5Y6X4"/>
<dbReference type="GO" id="GO:0008800">
    <property type="term" value="F:beta-lactamase activity"/>
    <property type="evidence" value="ECO:0007669"/>
    <property type="project" value="InterPro"/>
</dbReference>
<protein>
    <submittedName>
        <fullName evidence="2">Serine hydrolase</fullName>
    </submittedName>
</protein>
<dbReference type="GO" id="GO:0046677">
    <property type="term" value="P:response to antibiotic"/>
    <property type="evidence" value="ECO:0007669"/>
    <property type="project" value="InterPro"/>
</dbReference>
<name>A0A7D5Y6X4_9ACTN</name>
<keyword evidence="2" id="KW-0378">Hydrolase</keyword>
<gene>
    <name evidence="2" type="ORF">HZU44_20090</name>
</gene>
<dbReference type="InterPro" id="IPR012338">
    <property type="entry name" value="Beta-lactam/transpept-like"/>
</dbReference>
<dbReference type="SUPFAM" id="SSF56601">
    <property type="entry name" value="beta-lactamase/transpeptidase-like"/>
    <property type="match status" value="1"/>
</dbReference>
<dbReference type="Gene3D" id="3.40.710.10">
    <property type="entry name" value="DD-peptidase/beta-lactamase superfamily"/>
    <property type="match status" value="1"/>
</dbReference>